<dbReference type="PANTHER" id="PTHR10942:SF0">
    <property type="entry name" value="LEISHMANOLYSIN-LIKE PEPTIDASE"/>
    <property type="match status" value="1"/>
</dbReference>
<dbReference type="GO" id="GO:0016020">
    <property type="term" value="C:membrane"/>
    <property type="evidence" value="ECO:0007669"/>
    <property type="project" value="InterPro"/>
</dbReference>
<proteinExistence type="inferred from homology"/>
<dbReference type="GO" id="GO:0004222">
    <property type="term" value="F:metalloendopeptidase activity"/>
    <property type="evidence" value="ECO:0007669"/>
    <property type="project" value="InterPro"/>
</dbReference>
<evidence type="ECO:0000313" key="11">
    <source>
        <dbReference type="Proteomes" id="UP000008983"/>
    </source>
</evidence>
<dbReference type="eggNOG" id="KOG2556">
    <property type="taxonomic scope" value="Eukaryota"/>
</dbReference>
<keyword evidence="4 10" id="KW-0378">Hydrolase</keyword>
<dbReference type="RefSeq" id="XP_004023788.1">
    <property type="nucleotide sequence ID" value="XM_004023739.1"/>
</dbReference>
<dbReference type="Pfam" id="PF01457">
    <property type="entry name" value="Peptidase_M8"/>
    <property type="match status" value="2"/>
</dbReference>
<dbReference type="GO" id="GO:0005737">
    <property type="term" value="C:cytoplasm"/>
    <property type="evidence" value="ECO:0007669"/>
    <property type="project" value="TreeGrafter"/>
</dbReference>
<keyword evidence="2" id="KW-0645">Protease</keyword>
<keyword evidence="11" id="KW-1185">Reference proteome</keyword>
<accession>G0R6L0</accession>
<dbReference type="Gene3D" id="3.10.170.20">
    <property type="match status" value="1"/>
</dbReference>
<evidence type="ECO:0000256" key="4">
    <source>
        <dbReference type="ARBA" id="ARBA00022801"/>
    </source>
</evidence>
<dbReference type="EC" id="3.4.24.36" evidence="10"/>
<dbReference type="EC" id="3.4.21.75" evidence="10"/>
<organism evidence="10 11">
    <name type="scientific">Ichthyophthirius multifiliis</name>
    <name type="common">White spot disease agent</name>
    <name type="synonym">Ich</name>
    <dbReference type="NCBI Taxonomy" id="5932"/>
    <lineage>
        <taxon>Eukaryota</taxon>
        <taxon>Sar</taxon>
        <taxon>Alveolata</taxon>
        <taxon>Ciliophora</taxon>
        <taxon>Intramacronucleata</taxon>
        <taxon>Oligohymenophorea</taxon>
        <taxon>Hymenostomatida</taxon>
        <taxon>Ophryoglenina</taxon>
        <taxon>Ichthyophthirius</taxon>
    </lineage>
</organism>
<dbReference type="GO" id="GO:0004252">
    <property type="term" value="F:serine-type endopeptidase activity"/>
    <property type="evidence" value="ECO:0007669"/>
    <property type="project" value="UniProtKB-EC"/>
</dbReference>
<dbReference type="SUPFAM" id="SSF55486">
    <property type="entry name" value="Metalloproteases ('zincins'), catalytic domain"/>
    <property type="match status" value="1"/>
</dbReference>
<dbReference type="AlphaFoldDB" id="G0R6L0"/>
<keyword evidence="3 8" id="KW-0479">Metal-binding</keyword>
<feature type="binding site" evidence="8">
    <location>
        <position position="113"/>
    </location>
    <ligand>
        <name>Zn(2+)</name>
        <dbReference type="ChEBI" id="CHEBI:29105"/>
        <note>catalytic</note>
    </ligand>
</feature>
<dbReference type="InterPro" id="IPR001577">
    <property type="entry name" value="Peptidase_M8"/>
</dbReference>
<evidence type="ECO:0000256" key="8">
    <source>
        <dbReference type="PIRSR" id="PIRSR601577-2"/>
    </source>
</evidence>
<feature type="active site" evidence="7">
    <location>
        <position position="114"/>
    </location>
</feature>
<dbReference type="OMA" id="IGFCDII"/>
<keyword evidence="5 8" id="KW-0862">Zinc</keyword>
<dbReference type="InterPro" id="IPR009030">
    <property type="entry name" value="Growth_fac_rcpt_cys_sf"/>
</dbReference>
<dbReference type="STRING" id="857967.G0R6L0"/>
<evidence type="ECO:0000256" key="5">
    <source>
        <dbReference type="ARBA" id="ARBA00022833"/>
    </source>
</evidence>
<keyword evidence="6 8" id="KW-0482">Metalloprotease</keyword>
<dbReference type="Proteomes" id="UP000008983">
    <property type="component" value="Unassembled WGS sequence"/>
</dbReference>
<dbReference type="PROSITE" id="PS00022">
    <property type="entry name" value="EGF_1"/>
    <property type="match status" value="1"/>
</dbReference>
<evidence type="ECO:0000259" key="9">
    <source>
        <dbReference type="PROSITE" id="PS00022"/>
    </source>
</evidence>
<dbReference type="Gene3D" id="3.90.132.10">
    <property type="entry name" value="Leishmanolysin , domain 2"/>
    <property type="match status" value="1"/>
</dbReference>
<dbReference type="GeneID" id="14902949"/>
<dbReference type="OrthoDB" id="238768at2759"/>
<dbReference type="SUPFAM" id="SSF57184">
    <property type="entry name" value="Growth factor receptor domain"/>
    <property type="match status" value="1"/>
</dbReference>
<gene>
    <name evidence="10" type="ORF">IMG5_205840</name>
</gene>
<feature type="domain" description="EGF-like" evidence="9">
    <location>
        <begin position="423"/>
        <end position="434"/>
    </location>
</feature>
<evidence type="ECO:0000313" key="10">
    <source>
        <dbReference type="EMBL" id="EGR26904.1"/>
    </source>
</evidence>
<sequence length="515" mass="58146">METAKIYFQKLLKVNPIQGNNLFPKNSKLWSLDCQGVRIPLSALSQGIPQSDLHIYVITKNAPQDGDIANAMTCAHNEQLLRPSFGRIQFNLSQMSQQDDHESFENDLEVTIHELLHILGFSGFQMQFWINPETGQYYGQYGLPKITKTVIYRGLPTKIVFTKNILLTARKYYACPTMEGMQLENEGDSGSFGSHWEQLIVQNEIMMASKVMTDAQLSVLTIALLRDTGYYTEVNENMADNLYWGKGKGCSFVIEGCYSKQMFNEFPQQLKVQCSFENDGYGEPETTPYLDRCLMKSIYGNKLCTSFKNNFSNQGLDMTLEYYGINSRCFTSTSNNNVDLLNDVYKRCHMHQCSADMKTITVYFPQIKMQVVCTKEGQQITIHPSSNKFGKIFCPRSFTQFCDHVPMCTNHCSSVGVCVRGVCLCLPGWGGIDCSVKCLQVVLNKVCVKQCPLNQVIGPDRSCQISCPNGYYKQGQQCLQCHASCKRCKGGASNDCTLCQFLSQLNKYGQCVKVY</sequence>
<evidence type="ECO:0000256" key="1">
    <source>
        <dbReference type="ARBA" id="ARBA00005860"/>
    </source>
</evidence>
<name>G0R6L0_ICHMU</name>
<comment type="similarity">
    <text evidence="1">Belongs to the peptidase M8 family.</text>
</comment>
<dbReference type="GO" id="GO:0006508">
    <property type="term" value="P:proteolysis"/>
    <property type="evidence" value="ECO:0007669"/>
    <property type="project" value="UniProtKB-KW"/>
</dbReference>
<evidence type="ECO:0000256" key="6">
    <source>
        <dbReference type="ARBA" id="ARBA00023049"/>
    </source>
</evidence>
<dbReference type="FunFam" id="3.90.132.10:FF:000001">
    <property type="entry name" value="leishmanolysin-like peptidase isoform X2"/>
    <property type="match status" value="1"/>
</dbReference>
<dbReference type="GO" id="GO:0007155">
    <property type="term" value="P:cell adhesion"/>
    <property type="evidence" value="ECO:0007669"/>
    <property type="project" value="InterPro"/>
</dbReference>
<evidence type="ECO:0000256" key="2">
    <source>
        <dbReference type="ARBA" id="ARBA00022670"/>
    </source>
</evidence>
<dbReference type="PANTHER" id="PTHR10942">
    <property type="entry name" value="LEISHMANOLYSIN-LIKE PEPTIDASE"/>
    <property type="match status" value="1"/>
</dbReference>
<dbReference type="Gene3D" id="2.10.25.10">
    <property type="entry name" value="Laminin"/>
    <property type="match status" value="1"/>
</dbReference>
<evidence type="ECO:0000256" key="3">
    <source>
        <dbReference type="ARBA" id="ARBA00022723"/>
    </source>
</evidence>
<dbReference type="InParanoid" id="G0R6L0"/>
<protein>
    <submittedName>
        <fullName evidence="10">Leishmanolysin family protein, putative</fullName>
        <ecNumber evidence="10">3.4.21.75</ecNumber>
        <ecNumber evidence="10">3.4.24.36</ecNumber>
    </submittedName>
</protein>
<feature type="binding site" evidence="8">
    <location>
        <position position="195"/>
    </location>
    <ligand>
        <name>Zn(2+)</name>
        <dbReference type="ChEBI" id="CHEBI:29105"/>
        <note>catalytic</note>
    </ligand>
</feature>
<reference evidence="10 11" key="1">
    <citation type="submission" date="2011-07" db="EMBL/GenBank/DDBJ databases">
        <authorList>
            <person name="Coyne R."/>
            <person name="Brami D."/>
            <person name="Johnson J."/>
            <person name="Hostetler J."/>
            <person name="Hannick L."/>
            <person name="Clark T."/>
            <person name="Cassidy-Hanley D."/>
            <person name="Inman J."/>
        </authorList>
    </citation>
    <scope>NUCLEOTIDE SEQUENCE [LARGE SCALE GENOMIC DNA]</scope>
    <source>
        <strain evidence="10 11">G5</strain>
    </source>
</reference>
<evidence type="ECO:0000256" key="7">
    <source>
        <dbReference type="PIRSR" id="PIRSR601577-1"/>
    </source>
</evidence>
<feature type="binding site" evidence="8">
    <location>
        <position position="117"/>
    </location>
    <ligand>
        <name>Zn(2+)</name>
        <dbReference type="ChEBI" id="CHEBI:29105"/>
        <note>catalytic</note>
    </ligand>
</feature>
<dbReference type="EMBL" id="GL984405">
    <property type="protein sequence ID" value="EGR26904.1"/>
    <property type="molecule type" value="Genomic_DNA"/>
</dbReference>
<comment type="cofactor">
    <cofactor evidence="8">
        <name>Zn(2+)</name>
        <dbReference type="ChEBI" id="CHEBI:29105"/>
    </cofactor>
    <text evidence="8">Binds 1 zinc ion per subunit.</text>
</comment>
<dbReference type="InterPro" id="IPR000742">
    <property type="entry name" value="EGF"/>
</dbReference>
<dbReference type="GO" id="GO:0046872">
    <property type="term" value="F:metal ion binding"/>
    <property type="evidence" value="ECO:0007669"/>
    <property type="project" value="UniProtKB-KW"/>
</dbReference>